<protein>
    <submittedName>
        <fullName evidence="1">Uncharacterized protein</fullName>
    </submittedName>
</protein>
<organism evidence="1 2">
    <name type="scientific">Pseudoalteromonas agarivorans</name>
    <dbReference type="NCBI Taxonomy" id="176102"/>
    <lineage>
        <taxon>Bacteria</taxon>
        <taxon>Pseudomonadati</taxon>
        <taxon>Pseudomonadota</taxon>
        <taxon>Gammaproteobacteria</taxon>
        <taxon>Alteromonadales</taxon>
        <taxon>Pseudoalteromonadaceae</taxon>
        <taxon>Pseudoalteromonas</taxon>
    </lineage>
</organism>
<proteinExistence type="predicted"/>
<evidence type="ECO:0000313" key="2">
    <source>
        <dbReference type="Proteomes" id="UP000075621"/>
    </source>
</evidence>
<dbReference type="EMBL" id="LVCM01000016">
    <property type="protein sequence ID" value="KYL33193.1"/>
    <property type="molecule type" value="Genomic_DNA"/>
</dbReference>
<gene>
    <name evidence="1" type="ORF">A2I98_14235</name>
</gene>
<dbReference type="Proteomes" id="UP000075621">
    <property type="component" value="Unassembled WGS sequence"/>
</dbReference>
<comment type="caution">
    <text evidence="1">The sequence shown here is derived from an EMBL/GenBank/DDBJ whole genome shotgun (WGS) entry which is preliminary data.</text>
</comment>
<sequence>MEFPRLDITIGKKLIIGDLGLMCNAKGVEVDYIKSFGNKAIVHKFSNKEALPGNSGEIYFTVNDEPIIKKRLLLFGDSFFEGCLEILSNIFEEVCYVRNSFIMQDVALLLKPDVVFTGCAERYLTKVESYKNTAPFFVNYFKHKASFEKLDTHSIDAFKCFFSSRDSQEFIVWRKRLALKKLLKLTDEKLIALAKQDSLLLEYIRDTAISLEGNDLNEAYRLMSIAQVVRPLGPIIVKKLAYYKALLIKMDV</sequence>
<name>A0ABR5VRH9_9GAMM</name>
<reference evidence="1 2" key="1">
    <citation type="submission" date="2016-03" db="EMBL/GenBank/DDBJ databases">
        <authorList>
            <person name="Zhang H."/>
            <person name="Liu R."/>
            <person name="Wang M."/>
            <person name="Wang H."/>
            <person name="Wang L."/>
            <person name="Song L."/>
        </authorList>
    </citation>
    <scope>NUCLEOTIDE SEQUENCE [LARGE SCALE GENOMIC DNA]</scope>
    <source>
        <strain evidence="1 2">DSM 16098</strain>
    </source>
</reference>
<dbReference type="RefSeq" id="WP_064386139.1">
    <property type="nucleotide sequence ID" value="NZ_LVCM01000016.1"/>
</dbReference>
<accession>A0ABR5VRH9</accession>
<evidence type="ECO:0000313" key="1">
    <source>
        <dbReference type="EMBL" id="KYL33193.1"/>
    </source>
</evidence>